<sequence>MSTEGSGNSRTIGSSMWRNSLALALFALLTAAILATTEMVTAPRIDAAERAAEQRALLELVPAAWHDNDMLADTYPIPEQHWPLLGLARGGVAHIAKRDGEPVAVVIPAVSKQGYSGDIAMILAVNTRGELLGVRVTSHKETPGLGDKVDLKKSDWILSFNGKSLQQPQRQQWAVKKEGGVFDQFTGATITPRAVINQVLAGLDYFHLDRAALIAAAAAPTLEYNDE</sequence>
<dbReference type="Pfam" id="PF04205">
    <property type="entry name" value="FMN_bind"/>
    <property type="match status" value="1"/>
</dbReference>
<dbReference type="InterPro" id="IPR010209">
    <property type="entry name" value="Ion_transpt_RnfG/RsxG"/>
</dbReference>
<evidence type="ECO:0000256" key="4">
    <source>
        <dbReference type="ARBA" id="ARBA00022643"/>
    </source>
</evidence>
<keyword evidence="6" id="KW-1003">Cell membrane</keyword>
<dbReference type="AlphaFoldDB" id="A0A4Y8UFP1"/>
<keyword evidence="6" id="KW-0812">Transmembrane</keyword>
<dbReference type="SMART" id="SM00900">
    <property type="entry name" value="FMN_bind"/>
    <property type="match status" value="1"/>
</dbReference>
<dbReference type="GO" id="GO:0009055">
    <property type="term" value="F:electron transfer activity"/>
    <property type="evidence" value="ECO:0007669"/>
    <property type="project" value="InterPro"/>
</dbReference>
<keyword evidence="4 6" id="KW-0288">FMN</keyword>
<proteinExistence type="inferred from homology"/>
<keyword evidence="9" id="KW-1185">Reference proteome</keyword>
<dbReference type="GO" id="GO:0005886">
    <property type="term" value="C:plasma membrane"/>
    <property type="evidence" value="ECO:0007669"/>
    <property type="project" value="UniProtKB-SubCell"/>
</dbReference>
<evidence type="ECO:0000313" key="9">
    <source>
        <dbReference type="Proteomes" id="UP000298133"/>
    </source>
</evidence>
<comment type="caution">
    <text evidence="8">The sequence shown here is derived from an EMBL/GenBank/DDBJ whole genome shotgun (WGS) entry which is preliminary data.</text>
</comment>
<evidence type="ECO:0000256" key="3">
    <source>
        <dbReference type="ARBA" id="ARBA00022630"/>
    </source>
</evidence>
<feature type="domain" description="FMN-binding" evidence="7">
    <location>
        <begin position="114"/>
        <end position="206"/>
    </location>
</feature>
<keyword evidence="6" id="KW-0997">Cell inner membrane</keyword>
<keyword evidence="6" id="KW-0472">Membrane</keyword>
<feature type="modified residue" description="FMN phosphoryl threonine" evidence="6">
    <location>
        <position position="189"/>
    </location>
</feature>
<dbReference type="GO" id="GO:0022900">
    <property type="term" value="P:electron transport chain"/>
    <property type="evidence" value="ECO:0007669"/>
    <property type="project" value="UniProtKB-UniRule"/>
</dbReference>
<comment type="cofactor">
    <cofactor evidence="6">
        <name>FMN</name>
        <dbReference type="ChEBI" id="CHEBI:58210"/>
    </cofactor>
</comment>
<accession>A0A4Y8UFP1</accession>
<keyword evidence="2 6" id="KW-0597">Phosphoprotein</keyword>
<comment type="subunit">
    <text evidence="6">The complex is composed of six subunits: RnfA, RnfB, RnfC, RnfD, RnfE and RnfG.</text>
</comment>
<dbReference type="PANTHER" id="PTHR36118:SF1">
    <property type="entry name" value="ION-TRANSLOCATING OXIDOREDUCTASE COMPLEX SUBUNIT G"/>
    <property type="match status" value="1"/>
</dbReference>
<comment type="function">
    <text evidence="6">Part of a membrane-bound complex that couples electron transfer with translocation of ions across the membrane.</text>
</comment>
<dbReference type="NCBIfam" id="NF002519">
    <property type="entry name" value="PRK01908.1"/>
    <property type="match status" value="1"/>
</dbReference>
<evidence type="ECO:0000313" key="8">
    <source>
        <dbReference type="EMBL" id="TFH67646.1"/>
    </source>
</evidence>
<comment type="similarity">
    <text evidence="6">Belongs to the RnfG family.</text>
</comment>
<keyword evidence="3 6" id="KW-0285">Flavoprotein</keyword>
<dbReference type="Proteomes" id="UP000298133">
    <property type="component" value="Unassembled WGS sequence"/>
</dbReference>
<evidence type="ECO:0000256" key="1">
    <source>
        <dbReference type="ARBA" id="ARBA00022448"/>
    </source>
</evidence>
<dbReference type="HAMAP" id="MF_00479">
    <property type="entry name" value="RsxG_RnfG"/>
    <property type="match status" value="1"/>
</dbReference>
<evidence type="ECO:0000256" key="2">
    <source>
        <dbReference type="ARBA" id="ARBA00022553"/>
    </source>
</evidence>
<evidence type="ECO:0000259" key="7">
    <source>
        <dbReference type="SMART" id="SM00900"/>
    </source>
</evidence>
<gene>
    <name evidence="8" type="primary">rsxG</name>
    <name evidence="6" type="synonym">rnfG</name>
    <name evidence="8" type="ORF">E3W66_05155</name>
</gene>
<evidence type="ECO:0000256" key="5">
    <source>
        <dbReference type="ARBA" id="ARBA00022982"/>
    </source>
</evidence>
<keyword evidence="1 6" id="KW-0813">Transport</keyword>
<dbReference type="PANTHER" id="PTHR36118">
    <property type="entry name" value="ION-TRANSLOCATING OXIDOREDUCTASE COMPLEX SUBUNIT G"/>
    <property type="match status" value="1"/>
</dbReference>
<dbReference type="PIRSF" id="PIRSF006091">
    <property type="entry name" value="E_trnsport_RnfG"/>
    <property type="match status" value="1"/>
</dbReference>
<protein>
    <recommendedName>
        <fullName evidence="6">Ion-translocating oxidoreductase complex subunit G</fullName>
        <ecNumber evidence="6">7.-.-.-</ecNumber>
    </recommendedName>
    <alternativeName>
        <fullName evidence="6">Rnf electron transport complex subunit G</fullName>
    </alternativeName>
</protein>
<organism evidence="8 9">
    <name type="scientific">Gammaproteobacteria bacterium LSUCC0057</name>
    <dbReference type="NCBI Taxonomy" id="2559237"/>
    <lineage>
        <taxon>Bacteria</taxon>
        <taxon>Pseudomonadati</taxon>
        <taxon>Pseudomonadota</taxon>
        <taxon>Gammaproteobacteria</taxon>
        <taxon>Cellvibrionales</taxon>
        <taxon>Porticoccaceae</taxon>
        <taxon>SAR92 clade</taxon>
    </lineage>
</organism>
<keyword evidence="5 6" id="KW-0249">Electron transport</keyword>
<name>A0A4Y8UFP1_9GAMM</name>
<comment type="subcellular location">
    <subcellularLocation>
        <location evidence="6">Cell inner membrane</location>
        <topology evidence="6">Single-pass membrane protein</topology>
    </subcellularLocation>
</comment>
<dbReference type="EMBL" id="SPIA01000002">
    <property type="protein sequence ID" value="TFH67646.1"/>
    <property type="molecule type" value="Genomic_DNA"/>
</dbReference>
<dbReference type="InterPro" id="IPR007329">
    <property type="entry name" value="FMN-bd"/>
</dbReference>
<dbReference type="GO" id="GO:0010181">
    <property type="term" value="F:FMN binding"/>
    <property type="evidence" value="ECO:0007669"/>
    <property type="project" value="InterPro"/>
</dbReference>
<keyword evidence="6" id="KW-1133">Transmembrane helix</keyword>
<reference evidence="8 9" key="1">
    <citation type="submission" date="2019-03" db="EMBL/GenBank/DDBJ databases">
        <title>Draft genome of Gammaproteobacteria bacterium LSUCC0057, a member of the SAR92 clade.</title>
        <authorList>
            <person name="Lanclos V.C."/>
            <person name="Doiron C."/>
            <person name="Henson M.W."/>
            <person name="Thrash J.C."/>
        </authorList>
    </citation>
    <scope>NUCLEOTIDE SEQUENCE [LARGE SCALE GENOMIC DNA]</scope>
    <source>
        <strain evidence="8 9">LSUCC0057</strain>
    </source>
</reference>
<dbReference type="NCBIfam" id="TIGR01947">
    <property type="entry name" value="rnfG"/>
    <property type="match status" value="1"/>
</dbReference>
<dbReference type="OrthoDB" id="9784165at2"/>
<dbReference type="EC" id="7.-.-.-" evidence="6"/>
<evidence type="ECO:0000256" key="6">
    <source>
        <dbReference type="HAMAP-Rule" id="MF_00479"/>
    </source>
</evidence>
<keyword evidence="6" id="KW-1278">Translocase</keyword>